<dbReference type="InterPro" id="IPR052927">
    <property type="entry name" value="DCC_oxidoreductase"/>
</dbReference>
<dbReference type="KEGG" id="ome:OLMES_4445"/>
<accession>A0A1Y0IDB0</accession>
<keyword evidence="2" id="KW-1185">Reference proteome</keyword>
<dbReference type="GO" id="GO:0015035">
    <property type="term" value="F:protein-disulfide reductase activity"/>
    <property type="evidence" value="ECO:0007669"/>
    <property type="project" value="InterPro"/>
</dbReference>
<protein>
    <recommendedName>
        <fullName evidence="3">Thiol-disulfide oxidoreductase DCC</fullName>
    </recommendedName>
</protein>
<dbReference type="Pfam" id="PF04134">
    <property type="entry name" value="DCC1-like"/>
    <property type="match status" value="1"/>
</dbReference>
<dbReference type="InterPro" id="IPR007263">
    <property type="entry name" value="DCC1-like"/>
</dbReference>
<name>A0A1Y0IDB0_9GAMM</name>
<sequence length="146" mass="17227">MPELKTLPPHLTAADRVILFDGVCRLCAGWSQFILRYDRDARFKLCSVQSPEGQAILRHFAYPTDKFDTMLYVEAESCYERSDALLRILQQLPRPWSGLSVLRWIPGRVRDWGYNLIARNRYRLFGRLNACRVPPPEYRQRFVEHI</sequence>
<reference evidence="1 2" key="1">
    <citation type="submission" date="2017-05" db="EMBL/GenBank/DDBJ databases">
        <title>Genomic insights into alkan degradation activity of Oleiphilus messinensis.</title>
        <authorList>
            <person name="Kozyavkin S.A."/>
            <person name="Slesarev A.I."/>
            <person name="Golyshin P.N."/>
            <person name="Korzhenkov A."/>
            <person name="Golyshina O.N."/>
            <person name="Toshchakov S.V."/>
        </authorList>
    </citation>
    <scope>NUCLEOTIDE SEQUENCE [LARGE SCALE GENOMIC DNA]</scope>
    <source>
        <strain evidence="1 2">ME102</strain>
    </source>
</reference>
<dbReference type="EMBL" id="CP021425">
    <property type="protein sequence ID" value="ARU58441.1"/>
    <property type="molecule type" value="Genomic_DNA"/>
</dbReference>
<dbReference type="OrthoDB" id="5294764at2"/>
<evidence type="ECO:0008006" key="3">
    <source>
        <dbReference type="Google" id="ProtNLM"/>
    </source>
</evidence>
<gene>
    <name evidence="1" type="ORF">OLMES_4445</name>
</gene>
<proteinExistence type="predicted"/>
<dbReference type="AlphaFoldDB" id="A0A1Y0IDB0"/>
<evidence type="ECO:0000313" key="2">
    <source>
        <dbReference type="Proteomes" id="UP000196027"/>
    </source>
</evidence>
<dbReference type="Proteomes" id="UP000196027">
    <property type="component" value="Chromosome"/>
</dbReference>
<dbReference type="PANTHER" id="PTHR33639">
    <property type="entry name" value="THIOL-DISULFIDE OXIDOREDUCTASE DCC"/>
    <property type="match status" value="1"/>
</dbReference>
<dbReference type="RefSeq" id="WP_087463218.1">
    <property type="nucleotide sequence ID" value="NZ_CP021425.1"/>
</dbReference>
<organism evidence="1 2">
    <name type="scientific">Oleiphilus messinensis</name>
    <dbReference type="NCBI Taxonomy" id="141451"/>
    <lineage>
        <taxon>Bacteria</taxon>
        <taxon>Pseudomonadati</taxon>
        <taxon>Pseudomonadota</taxon>
        <taxon>Gammaproteobacteria</taxon>
        <taxon>Oceanospirillales</taxon>
        <taxon>Oleiphilaceae</taxon>
        <taxon>Oleiphilus</taxon>
    </lineage>
</organism>
<dbReference type="PANTHER" id="PTHR33639:SF2">
    <property type="entry name" value="DUF393 DOMAIN-CONTAINING PROTEIN"/>
    <property type="match status" value="1"/>
</dbReference>
<evidence type="ECO:0000313" key="1">
    <source>
        <dbReference type="EMBL" id="ARU58441.1"/>
    </source>
</evidence>